<dbReference type="InterPro" id="IPR052054">
    <property type="entry name" value="Oxidative_DNA_repair_enzyme"/>
</dbReference>
<keyword evidence="4" id="KW-0378">Hydrolase</keyword>
<dbReference type="GO" id="GO:0003684">
    <property type="term" value="F:damaged DNA binding"/>
    <property type="evidence" value="ECO:0007669"/>
    <property type="project" value="InterPro"/>
</dbReference>
<dbReference type="Pfam" id="PF00730">
    <property type="entry name" value="HhH-GPD"/>
    <property type="match status" value="1"/>
</dbReference>
<evidence type="ECO:0000256" key="7">
    <source>
        <dbReference type="ARBA" id="ARBA00023268"/>
    </source>
</evidence>
<dbReference type="GO" id="GO:0034039">
    <property type="term" value="F:8-oxo-7,8-dihydroguanine DNA N-glycosylase activity"/>
    <property type="evidence" value="ECO:0007669"/>
    <property type="project" value="TreeGrafter"/>
</dbReference>
<dbReference type="GO" id="GO:0140078">
    <property type="term" value="F:class I DNA-(apurinic or apyrimidinic site) endonuclease activity"/>
    <property type="evidence" value="ECO:0007669"/>
    <property type="project" value="UniProtKB-EC"/>
</dbReference>
<dbReference type="InterPro" id="IPR012904">
    <property type="entry name" value="OGG_N"/>
</dbReference>
<dbReference type="VEuPathDB" id="MicrosporidiaDB:EROM_080740"/>
<gene>
    <name evidence="11" type="ordered locus">EROM_080740</name>
</gene>
<dbReference type="CDD" id="cd00056">
    <property type="entry name" value="ENDO3c"/>
    <property type="match status" value="1"/>
</dbReference>
<dbReference type="Gene3D" id="1.10.1670.10">
    <property type="entry name" value="Helix-hairpin-Helix base-excision DNA repair enzymes (C-terminal)"/>
    <property type="match status" value="1"/>
</dbReference>
<keyword evidence="12" id="KW-1185">Reference proteome</keyword>
<dbReference type="InterPro" id="IPR003265">
    <property type="entry name" value="HhH-GPD_domain"/>
</dbReference>
<comment type="catalytic activity">
    <reaction evidence="9">
        <text>2'-deoxyribonucleotide-(2'-deoxyribose 5'-phosphate)-2'-deoxyribonucleotide-DNA = a 3'-end 2'-deoxyribonucleotide-(2,3-dehydro-2,3-deoxyribose 5'-phosphate)-DNA + a 5'-end 5'-phospho-2'-deoxyribonucleoside-DNA + H(+)</text>
        <dbReference type="Rhea" id="RHEA:66592"/>
        <dbReference type="Rhea" id="RHEA-COMP:13180"/>
        <dbReference type="Rhea" id="RHEA-COMP:16897"/>
        <dbReference type="Rhea" id="RHEA-COMP:17067"/>
        <dbReference type="ChEBI" id="CHEBI:15378"/>
        <dbReference type="ChEBI" id="CHEBI:136412"/>
        <dbReference type="ChEBI" id="CHEBI:157695"/>
        <dbReference type="ChEBI" id="CHEBI:167181"/>
        <dbReference type="EC" id="4.2.99.18"/>
    </reaction>
</comment>
<dbReference type="InterPro" id="IPR023170">
    <property type="entry name" value="HhH_base_excis_C"/>
</dbReference>
<dbReference type="InterPro" id="IPR011257">
    <property type="entry name" value="DNA_glycosylase"/>
</dbReference>
<organism evidence="11 12">
    <name type="scientific">Encephalitozoon romaleae (strain SJ-2008)</name>
    <name type="common">Microsporidian parasite</name>
    <dbReference type="NCBI Taxonomy" id="1178016"/>
    <lineage>
        <taxon>Eukaryota</taxon>
        <taxon>Fungi</taxon>
        <taxon>Fungi incertae sedis</taxon>
        <taxon>Microsporidia</taxon>
        <taxon>Unikaryonidae</taxon>
        <taxon>Encephalitozoon</taxon>
    </lineage>
</organism>
<protein>
    <recommendedName>
        <fullName evidence="2">DNA-(apurinic or apyrimidinic site) lyase</fullName>
        <ecNumber evidence="2">4.2.99.18</ecNumber>
    </recommendedName>
</protein>
<keyword evidence="3" id="KW-0227">DNA damage</keyword>
<evidence type="ECO:0000259" key="10">
    <source>
        <dbReference type="SMART" id="SM00478"/>
    </source>
</evidence>
<dbReference type="KEGG" id="ero:EROM_080740"/>
<dbReference type="GO" id="GO:0006289">
    <property type="term" value="P:nucleotide-excision repair"/>
    <property type="evidence" value="ECO:0007669"/>
    <property type="project" value="InterPro"/>
</dbReference>
<proteinExistence type="inferred from homology"/>
<dbReference type="Pfam" id="PF07934">
    <property type="entry name" value="OGG_N"/>
    <property type="match status" value="1"/>
</dbReference>
<keyword evidence="5" id="KW-0234">DNA repair</keyword>
<evidence type="ECO:0000313" key="11">
    <source>
        <dbReference type="EMBL" id="AFN83493.1"/>
    </source>
</evidence>
<keyword evidence="7" id="KW-0511">Multifunctional enzyme</keyword>
<dbReference type="SMART" id="SM00478">
    <property type="entry name" value="ENDO3c"/>
    <property type="match status" value="1"/>
</dbReference>
<evidence type="ECO:0000256" key="3">
    <source>
        <dbReference type="ARBA" id="ARBA00022763"/>
    </source>
</evidence>
<dbReference type="AlphaFoldDB" id="I6ZJR8"/>
<dbReference type="PANTHER" id="PTHR10242">
    <property type="entry name" value="8-OXOGUANINE DNA GLYCOSYLASE"/>
    <property type="match status" value="1"/>
</dbReference>
<dbReference type="GO" id="GO:0005634">
    <property type="term" value="C:nucleus"/>
    <property type="evidence" value="ECO:0007669"/>
    <property type="project" value="TreeGrafter"/>
</dbReference>
<dbReference type="EC" id="4.2.99.18" evidence="2"/>
<dbReference type="Proteomes" id="UP000010094">
    <property type="component" value="Chromosome VIII"/>
</dbReference>
<keyword evidence="8" id="KW-0326">Glycosidase</keyword>
<dbReference type="EMBL" id="CP003525">
    <property type="protein sequence ID" value="AFN83493.1"/>
    <property type="molecule type" value="Genomic_DNA"/>
</dbReference>
<dbReference type="Gene3D" id="1.10.340.30">
    <property type="entry name" value="Hypothetical protein, domain 2"/>
    <property type="match status" value="1"/>
</dbReference>
<dbReference type="SUPFAM" id="SSF55945">
    <property type="entry name" value="TATA-box binding protein-like"/>
    <property type="match status" value="1"/>
</dbReference>
<evidence type="ECO:0000256" key="4">
    <source>
        <dbReference type="ARBA" id="ARBA00022801"/>
    </source>
</evidence>
<accession>I6ZJR8</accession>
<dbReference type="PANTHER" id="PTHR10242:SF2">
    <property type="entry name" value="N-GLYCOSYLASE_DNA LYASE"/>
    <property type="match status" value="1"/>
</dbReference>
<dbReference type="HOGENOM" id="CLU_027543_3_2_1"/>
<dbReference type="OrthoDB" id="238681at2759"/>
<evidence type="ECO:0000256" key="9">
    <source>
        <dbReference type="ARBA" id="ARBA00044632"/>
    </source>
</evidence>
<reference evidence="11 12" key="1">
    <citation type="journal article" date="2012" name="Proc. Natl. Acad. Sci. U.S.A.">
        <title>Gain and loss of multiple functionally related, horizontally transferred genes in the reduced genomes of two microsporidian parasites.</title>
        <authorList>
            <person name="Pombert J.-F."/>
            <person name="Selman M."/>
            <person name="Burki F."/>
            <person name="Bardell F.T."/>
            <person name="Farinelli L."/>
            <person name="Solter L.F."/>
            <person name="Whitman D.W."/>
            <person name="Weiss L.M."/>
            <person name="Corradi N."/>
            <person name="Keeling P.J."/>
        </authorList>
    </citation>
    <scope>NUCLEOTIDE SEQUENCE [LARGE SCALE GENOMIC DNA]</scope>
    <source>
        <strain evidence="11 12">SJ-2008</strain>
    </source>
</reference>
<dbReference type="Gene3D" id="3.30.310.40">
    <property type="match status" value="1"/>
</dbReference>
<dbReference type="GeneID" id="20521810"/>
<feature type="domain" description="HhH-GPD" evidence="10">
    <location>
        <begin position="117"/>
        <end position="278"/>
    </location>
</feature>
<sequence>MKDEGWEPLCTEETVDLEKTLHSGQVFSFRQTDEKEYTGVLGTCLVSFLQDGNRVLYKVLNGDKTSKEIELEITSFFTLDVKLCPLLRRWRLDPNNLLVGLRALRYNLIPTIFSFICSSNNNIARITRMVGFLYSKGEFIMKYKNADFYHFPDLEKLVDIEEELKSNGFGYRSSYICNAAKYLLKNRLDHQQASRIREMMVSIKGIGYKIADCILLIGTGNLDVVPVDTHIFKHSKKMFGINEKVLSQKTYGIIQDLYRKRFGEYAGIAQLYIFKGMIDLRKKSKKEKPSSLEACC</sequence>
<dbReference type="GO" id="GO:0006285">
    <property type="term" value="P:base-excision repair, AP site formation"/>
    <property type="evidence" value="ECO:0007669"/>
    <property type="project" value="TreeGrafter"/>
</dbReference>
<evidence type="ECO:0000256" key="8">
    <source>
        <dbReference type="ARBA" id="ARBA00023295"/>
    </source>
</evidence>
<evidence type="ECO:0000256" key="1">
    <source>
        <dbReference type="ARBA" id="ARBA00010679"/>
    </source>
</evidence>
<comment type="similarity">
    <text evidence="1">Belongs to the type-1 OGG1 family.</text>
</comment>
<evidence type="ECO:0000313" key="12">
    <source>
        <dbReference type="Proteomes" id="UP000010094"/>
    </source>
</evidence>
<evidence type="ECO:0000256" key="6">
    <source>
        <dbReference type="ARBA" id="ARBA00023239"/>
    </source>
</evidence>
<evidence type="ECO:0000256" key="2">
    <source>
        <dbReference type="ARBA" id="ARBA00012720"/>
    </source>
</evidence>
<keyword evidence="6" id="KW-0456">Lyase</keyword>
<evidence type="ECO:0000256" key="5">
    <source>
        <dbReference type="ARBA" id="ARBA00023204"/>
    </source>
</evidence>
<dbReference type="SUPFAM" id="SSF48150">
    <property type="entry name" value="DNA-glycosylase"/>
    <property type="match status" value="1"/>
</dbReference>
<dbReference type="RefSeq" id="XP_009264990.1">
    <property type="nucleotide sequence ID" value="XM_009266715.1"/>
</dbReference>
<name>I6ZJR8_ENCRO</name>